<proteinExistence type="inferred from homology"/>
<evidence type="ECO:0000313" key="3">
    <source>
        <dbReference type="EMBL" id="KAF2259433.1"/>
    </source>
</evidence>
<dbReference type="Gene3D" id="3.40.50.720">
    <property type="entry name" value="NAD(P)-binding Rossmann-like Domain"/>
    <property type="match status" value="1"/>
</dbReference>
<dbReference type="Proteomes" id="UP000800093">
    <property type="component" value="Unassembled WGS sequence"/>
</dbReference>
<dbReference type="PRINTS" id="PR00080">
    <property type="entry name" value="SDRFAMILY"/>
</dbReference>
<protein>
    <submittedName>
        <fullName evidence="3">Short-chain dehydrogenase-like protein</fullName>
    </submittedName>
</protein>
<evidence type="ECO:0000256" key="2">
    <source>
        <dbReference type="RuleBase" id="RU000363"/>
    </source>
</evidence>
<organism evidence="3 4">
    <name type="scientific">Lojkania enalia</name>
    <dbReference type="NCBI Taxonomy" id="147567"/>
    <lineage>
        <taxon>Eukaryota</taxon>
        <taxon>Fungi</taxon>
        <taxon>Dikarya</taxon>
        <taxon>Ascomycota</taxon>
        <taxon>Pezizomycotina</taxon>
        <taxon>Dothideomycetes</taxon>
        <taxon>Pleosporomycetidae</taxon>
        <taxon>Pleosporales</taxon>
        <taxon>Pleosporales incertae sedis</taxon>
        <taxon>Lojkania</taxon>
    </lineage>
</organism>
<dbReference type="PRINTS" id="PR00081">
    <property type="entry name" value="GDHRDH"/>
</dbReference>
<dbReference type="GO" id="GO:0005737">
    <property type="term" value="C:cytoplasm"/>
    <property type="evidence" value="ECO:0007669"/>
    <property type="project" value="TreeGrafter"/>
</dbReference>
<name>A0A9P4JZJ2_9PLEO</name>
<dbReference type="GO" id="GO:0016491">
    <property type="term" value="F:oxidoreductase activity"/>
    <property type="evidence" value="ECO:0007669"/>
    <property type="project" value="TreeGrafter"/>
</dbReference>
<accession>A0A9P4JZJ2</accession>
<dbReference type="PANTHER" id="PTHR43544:SF36">
    <property type="entry name" value="CHAIN OXIDOREDUCTASE (CSGA), PUTATIVE (AFU_ORTHOLOGUE AFUA_4G00910)-RELATED"/>
    <property type="match status" value="1"/>
</dbReference>
<dbReference type="InterPro" id="IPR036291">
    <property type="entry name" value="NAD(P)-bd_dom_sf"/>
</dbReference>
<keyword evidence="4" id="KW-1185">Reference proteome</keyword>
<evidence type="ECO:0000256" key="1">
    <source>
        <dbReference type="ARBA" id="ARBA00006484"/>
    </source>
</evidence>
<dbReference type="Pfam" id="PF00106">
    <property type="entry name" value="adh_short"/>
    <property type="match status" value="1"/>
</dbReference>
<dbReference type="EMBL" id="ML986709">
    <property type="protein sequence ID" value="KAF2259433.1"/>
    <property type="molecule type" value="Genomic_DNA"/>
</dbReference>
<comment type="similarity">
    <text evidence="1 2">Belongs to the short-chain dehydrogenases/reductases (SDR) family.</text>
</comment>
<evidence type="ECO:0000313" key="4">
    <source>
        <dbReference type="Proteomes" id="UP000800093"/>
    </source>
</evidence>
<dbReference type="AlphaFoldDB" id="A0A9P4JZJ2"/>
<gene>
    <name evidence="3" type="ORF">CC78DRAFT_475463</name>
</gene>
<dbReference type="SUPFAM" id="SSF51735">
    <property type="entry name" value="NAD(P)-binding Rossmann-fold domains"/>
    <property type="match status" value="1"/>
</dbReference>
<dbReference type="PANTHER" id="PTHR43544">
    <property type="entry name" value="SHORT-CHAIN DEHYDROGENASE/REDUCTASE"/>
    <property type="match status" value="1"/>
</dbReference>
<sequence>MATYFITGSSRGLGLALAGLLAAEPNVSKVFASARSESAGIKKLVSQSSGRVEFIPLDVTSQESAKAAASQVEKSLNGKGLDVLVNNAGLMPFLFDSIDKMTDLESTFTINVTGVHYTTSALLPLLKKGTQKKVINLSSTVGSIGMAQAYTILPVPAYKVAKAALNMLTVQYAQSFAAEDFTIVAVSPGWVKTDLGGEGADLTVEQASNALLDVVLRISTQDNGTFLNVKVPGWEHNEGANRYNGQCLPW</sequence>
<reference evidence="4" key="1">
    <citation type="journal article" date="2020" name="Stud. Mycol.">
        <title>101 Dothideomycetes genomes: A test case for predicting lifestyles and emergence of pathogens.</title>
        <authorList>
            <person name="Haridas S."/>
            <person name="Albert R."/>
            <person name="Binder M."/>
            <person name="Bloem J."/>
            <person name="LaButti K."/>
            <person name="Salamov A."/>
            <person name="Andreopoulos B."/>
            <person name="Baker S."/>
            <person name="Barry K."/>
            <person name="Bills G."/>
            <person name="Bluhm B."/>
            <person name="Cannon C."/>
            <person name="Castanera R."/>
            <person name="Culley D."/>
            <person name="Daum C."/>
            <person name="Ezra D."/>
            <person name="Gonzalez J."/>
            <person name="Henrissat B."/>
            <person name="Kuo A."/>
            <person name="Liang C."/>
            <person name="Lipzen A."/>
            <person name="Lutzoni F."/>
            <person name="Magnuson J."/>
            <person name="Mondo S."/>
            <person name="Nolan M."/>
            <person name="Ohm R."/>
            <person name="Pangilinan J."/>
            <person name="Park H.-J."/>
            <person name="Ramirez L."/>
            <person name="Alfaro M."/>
            <person name="Sun H."/>
            <person name="Tritt A."/>
            <person name="Yoshinaga Y."/>
            <person name="Zwiers L.-H."/>
            <person name="Turgeon B."/>
            <person name="Goodwin S."/>
            <person name="Spatafora J."/>
            <person name="Crous P."/>
            <person name="Grigoriev I."/>
        </authorList>
    </citation>
    <scope>NUCLEOTIDE SEQUENCE [LARGE SCALE GENOMIC DNA]</scope>
    <source>
        <strain evidence="4">CBS 304.66</strain>
    </source>
</reference>
<comment type="caution">
    <text evidence="3">The sequence shown here is derived from an EMBL/GenBank/DDBJ whole genome shotgun (WGS) entry which is preliminary data.</text>
</comment>
<dbReference type="InterPro" id="IPR002347">
    <property type="entry name" value="SDR_fam"/>
</dbReference>
<dbReference type="InterPro" id="IPR051468">
    <property type="entry name" value="Fungal_SecMetab_SDRs"/>
</dbReference>
<dbReference type="OrthoDB" id="7289984at2759"/>